<organism evidence="2 3">
    <name type="scientific">Salinirubellus salinus</name>
    <dbReference type="NCBI Taxonomy" id="1364945"/>
    <lineage>
        <taxon>Archaea</taxon>
        <taxon>Methanobacteriati</taxon>
        <taxon>Methanobacteriota</taxon>
        <taxon>Stenosarchaea group</taxon>
        <taxon>Halobacteria</taxon>
        <taxon>Halobacteriales</taxon>
        <taxon>Natronomonadaceae</taxon>
        <taxon>Salinirubellus</taxon>
    </lineage>
</organism>
<name>A0A9E7R5C7_9EURY</name>
<evidence type="ECO:0000313" key="3">
    <source>
        <dbReference type="Proteomes" id="UP001057580"/>
    </source>
</evidence>
<evidence type="ECO:0000313" key="2">
    <source>
        <dbReference type="EMBL" id="UWM55902.1"/>
    </source>
</evidence>
<keyword evidence="1" id="KW-0812">Transmembrane</keyword>
<reference evidence="2" key="1">
    <citation type="submission" date="2022-09" db="EMBL/GenBank/DDBJ databases">
        <title>Diverse halophilic archaea isolated from saline environments.</title>
        <authorList>
            <person name="Cui H.-L."/>
        </authorList>
    </citation>
    <scope>NUCLEOTIDE SEQUENCE</scope>
    <source>
        <strain evidence="2">ZS-35-S2</strain>
    </source>
</reference>
<sequence length="113" mass="11461">MSLLTPAALTDLREGDRADLVLAGAFLVGVVLGSVHWVGLVAGGALVGLAAPTLRRAFLSGLYLGGTVLLLFALWLLLVGTFGKWAAMGQLTLLSVGASLLLPPLGAGIRGLV</sequence>
<protein>
    <submittedName>
        <fullName evidence="2">Uncharacterized protein</fullName>
    </submittedName>
</protein>
<dbReference type="Proteomes" id="UP001057580">
    <property type="component" value="Chromosome"/>
</dbReference>
<keyword evidence="3" id="KW-1185">Reference proteome</keyword>
<evidence type="ECO:0000256" key="1">
    <source>
        <dbReference type="SAM" id="Phobius"/>
    </source>
</evidence>
<keyword evidence="1" id="KW-1133">Transmembrane helix</keyword>
<proteinExistence type="predicted"/>
<dbReference type="AlphaFoldDB" id="A0A9E7R5C7"/>
<feature type="transmembrane region" description="Helical" evidence="1">
    <location>
        <begin position="20"/>
        <end position="49"/>
    </location>
</feature>
<dbReference type="KEGG" id="ssai:N0B31_06355"/>
<keyword evidence="1" id="KW-0472">Membrane</keyword>
<feature type="transmembrane region" description="Helical" evidence="1">
    <location>
        <begin position="61"/>
        <end position="82"/>
    </location>
</feature>
<dbReference type="RefSeq" id="WP_260595014.1">
    <property type="nucleotide sequence ID" value="NZ_CP104003.1"/>
</dbReference>
<dbReference type="EMBL" id="CP104003">
    <property type="protein sequence ID" value="UWM55902.1"/>
    <property type="molecule type" value="Genomic_DNA"/>
</dbReference>
<gene>
    <name evidence="2" type="ORF">N0B31_06355</name>
</gene>
<dbReference type="GeneID" id="74942027"/>
<accession>A0A9E7R5C7</accession>